<dbReference type="GO" id="GO:1901135">
    <property type="term" value="P:carbohydrate derivative metabolic process"/>
    <property type="evidence" value="ECO:0007669"/>
    <property type="project" value="InterPro"/>
</dbReference>
<dbReference type="PANTHER" id="PTHR30390:SF6">
    <property type="entry name" value="DNAA INITIATOR-ASSOCIATING PROTEIN DIAA"/>
    <property type="match status" value="1"/>
</dbReference>
<dbReference type="InterPro" id="IPR046348">
    <property type="entry name" value="SIS_dom_sf"/>
</dbReference>
<dbReference type="InterPro" id="IPR050099">
    <property type="entry name" value="SIS_GmhA/DiaA_subfam"/>
</dbReference>
<dbReference type="GO" id="GO:0097367">
    <property type="term" value="F:carbohydrate derivative binding"/>
    <property type="evidence" value="ECO:0007669"/>
    <property type="project" value="InterPro"/>
</dbReference>
<protein>
    <submittedName>
        <fullName evidence="3">Phosphoheptose isomerase</fullName>
    </submittedName>
</protein>
<accession>H0QIU5</accession>
<dbReference type="SUPFAM" id="SSF53697">
    <property type="entry name" value="SIS domain"/>
    <property type="match status" value="1"/>
</dbReference>
<sequence length="267" mass="27534">MTPESLREAELPAVHRVGARSGFSPPPATSSPDGVSPDGVSPDVASPDRARPDRAGQDASLHEAALGSQQAVRTHLENVLPALRSLESQADRLAGWGVELAQRLLSGQKLLAAGNGGSAAEAQHLTAELVGRFDGDRMPFSAISLHAESSAVTAIANDYGYAELFARQVRAHGRSGDILVLLSTSGQSPNLLRAAEAAARLNVTTWALTGPAPNPLASCCDDAVAIDAISANAQEGHLIALHAICRAFEAEVARRGQGVPGPGADRG</sequence>
<feature type="region of interest" description="Disordered" evidence="1">
    <location>
        <begin position="1"/>
        <end position="69"/>
    </location>
</feature>
<dbReference type="GO" id="GO:0016853">
    <property type="term" value="F:isomerase activity"/>
    <property type="evidence" value="ECO:0007669"/>
    <property type="project" value="UniProtKB-KW"/>
</dbReference>
<dbReference type="eggNOG" id="COG0279">
    <property type="taxonomic scope" value="Bacteria"/>
</dbReference>
<proteinExistence type="predicted"/>
<feature type="domain" description="SIS" evidence="2">
    <location>
        <begin position="100"/>
        <end position="254"/>
    </location>
</feature>
<dbReference type="STRING" id="1077972.ARGLB_027_00750"/>
<evidence type="ECO:0000313" key="4">
    <source>
        <dbReference type="Proteomes" id="UP000003828"/>
    </source>
</evidence>
<dbReference type="EMBL" id="BAEG01000027">
    <property type="protein sequence ID" value="GAB12746.1"/>
    <property type="molecule type" value="Genomic_DNA"/>
</dbReference>
<dbReference type="PROSITE" id="PS51464">
    <property type="entry name" value="SIS"/>
    <property type="match status" value="1"/>
</dbReference>
<name>H0QIU5_ARTG1</name>
<comment type="caution">
    <text evidence="3">The sequence shown here is derived from an EMBL/GenBank/DDBJ whole genome shotgun (WGS) entry which is preliminary data.</text>
</comment>
<dbReference type="InterPro" id="IPR035461">
    <property type="entry name" value="GmhA/DiaA"/>
</dbReference>
<dbReference type="Pfam" id="PF13580">
    <property type="entry name" value="SIS_2"/>
    <property type="match status" value="1"/>
</dbReference>
<keyword evidence="4" id="KW-1185">Reference proteome</keyword>
<dbReference type="CDD" id="cd05006">
    <property type="entry name" value="SIS_GmhA"/>
    <property type="match status" value="1"/>
</dbReference>
<dbReference type="Proteomes" id="UP000003828">
    <property type="component" value="Unassembled WGS sequence"/>
</dbReference>
<reference evidence="3 4" key="1">
    <citation type="submission" date="2011-12" db="EMBL/GenBank/DDBJ databases">
        <title>Whole genome shotgun sequence of Arthrobacter globiformis NBRC 12137.</title>
        <authorList>
            <person name="Miyazawa S."/>
            <person name="Hosoyama A."/>
            <person name="Tsuchikane K."/>
            <person name="Katsumata H."/>
            <person name="Yamazaki S."/>
            <person name="Fujita N."/>
        </authorList>
    </citation>
    <scope>NUCLEOTIDE SEQUENCE [LARGE SCALE GENOMIC DNA]</scope>
    <source>
        <strain evidence="3 4">NBRC 12137</strain>
    </source>
</reference>
<organism evidence="3 4">
    <name type="scientific">Arthrobacter globiformis (strain ATCC 8010 / DSM 20124 / JCM 1332 / NBRC 12137 / NCIMB 8907 / NRRL B-2979 / 168)</name>
    <dbReference type="NCBI Taxonomy" id="1077972"/>
    <lineage>
        <taxon>Bacteria</taxon>
        <taxon>Bacillati</taxon>
        <taxon>Actinomycetota</taxon>
        <taxon>Actinomycetes</taxon>
        <taxon>Micrococcales</taxon>
        <taxon>Micrococcaceae</taxon>
        <taxon>Arthrobacter</taxon>
    </lineage>
</organism>
<dbReference type="PANTHER" id="PTHR30390">
    <property type="entry name" value="SEDOHEPTULOSE 7-PHOSPHATE ISOMERASE / DNAA INITIATOR-ASSOCIATING FACTOR FOR REPLICATION INITIATION"/>
    <property type="match status" value="1"/>
</dbReference>
<dbReference type="Gene3D" id="3.40.50.10490">
    <property type="entry name" value="Glucose-6-phosphate isomerase like protein, domain 1"/>
    <property type="match status" value="1"/>
</dbReference>
<dbReference type="InterPro" id="IPR001347">
    <property type="entry name" value="SIS_dom"/>
</dbReference>
<feature type="compositionally biased region" description="Basic and acidic residues" evidence="1">
    <location>
        <begin position="46"/>
        <end position="56"/>
    </location>
</feature>
<evidence type="ECO:0000313" key="3">
    <source>
        <dbReference type="EMBL" id="GAB12746.1"/>
    </source>
</evidence>
<evidence type="ECO:0000259" key="2">
    <source>
        <dbReference type="PROSITE" id="PS51464"/>
    </source>
</evidence>
<dbReference type="AlphaFoldDB" id="H0QIU5"/>
<feature type="compositionally biased region" description="Basic and acidic residues" evidence="1">
    <location>
        <begin position="1"/>
        <end position="10"/>
    </location>
</feature>
<evidence type="ECO:0000256" key="1">
    <source>
        <dbReference type="SAM" id="MobiDB-lite"/>
    </source>
</evidence>
<keyword evidence="3" id="KW-0413">Isomerase</keyword>
<gene>
    <name evidence="3" type="primary">gmhA</name>
    <name evidence="3" type="ORF">ARGLB_027_00750</name>
</gene>